<sequence length="88" mass="10040">VAVAIVKTLKRGMDVTRKNRSLLDGQEPDRTEALRSYRPFEKDARLSPACSSGPFLRSYHRWISLEKLLCRLLILSNPEILTPTVRTS</sequence>
<protein>
    <submittedName>
        <fullName evidence="1">Uncharacterized protein</fullName>
    </submittedName>
</protein>
<dbReference type="Proteomes" id="UP000233551">
    <property type="component" value="Unassembled WGS sequence"/>
</dbReference>
<gene>
    <name evidence="1" type="ORF">CRG98_031452</name>
</gene>
<comment type="caution">
    <text evidence="1">The sequence shown here is derived from an EMBL/GenBank/DDBJ whole genome shotgun (WGS) entry which is preliminary data.</text>
</comment>
<dbReference type="AlphaFoldDB" id="A0A2I0IW15"/>
<evidence type="ECO:0000313" key="1">
    <source>
        <dbReference type="EMBL" id="PKI48187.1"/>
    </source>
</evidence>
<keyword evidence="2" id="KW-1185">Reference proteome</keyword>
<reference evidence="1 2" key="1">
    <citation type="submission" date="2017-11" db="EMBL/GenBank/DDBJ databases">
        <title>De-novo sequencing of pomegranate (Punica granatum L.) genome.</title>
        <authorList>
            <person name="Akparov Z."/>
            <person name="Amiraslanov A."/>
            <person name="Hajiyeva S."/>
            <person name="Abbasov M."/>
            <person name="Kaur K."/>
            <person name="Hamwieh A."/>
            <person name="Solovyev V."/>
            <person name="Salamov A."/>
            <person name="Braich B."/>
            <person name="Kosarev P."/>
            <person name="Mahmoud A."/>
            <person name="Hajiyev E."/>
            <person name="Babayeva S."/>
            <person name="Izzatullayeva V."/>
            <person name="Mammadov A."/>
            <person name="Mammadov A."/>
            <person name="Sharifova S."/>
            <person name="Ojaghi J."/>
            <person name="Eynullazada K."/>
            <person name="Bayramov B."/>
            <person name="Abdulazimova A."/>
            <person name="Shahmuradov I."/>
        </authorList>
    </citation>
    <scope>NUCLEOTIDE SEQUENCE [LARGE SCALE GENOMIC DNA]</scope>
    <source>
        <strain evidence="2">cv. AG2017</strain>
        <tissue evidence="1">Leaf</tissue>
    </source>
</reference>
<organism evidence="1 2">
    <name type="scientific">Punica granatum</name>
    <name type="common">Pomegranate</name>
    <dbReference type="NCBI Taxonomy" id="22663"/>
    <lineage>
        <taxon>Eukaryota</taxon>
        <taxon>Viridiplantae</taxon>
        <taxon>Streptophyta</taxon>
        <taxon>Embryophyta</taxon>
        <taxon>Tracheophyta</taxon>
        <taxon>Spermatophyta</taxon>
        <taxon>Magnoliopsida</taxon>
        <taxon>eudicotyledons</taxon>
        <taxon>Gunneridae</taxon>
        <taxon>Pentapetalae</taxon>
        <taxon>rosids</taxon>
        <taxon>malvids</taxon>
        <taxon>Myrtales</taxon>
        <taxon>Lythraceae</taxon>
        <taxon>Punica</taxon>
    </lineage>
</organism>
<dbReference type="EMBL" id="PGOL01002430">
    <property type="protein sequence ID" value="PKI48187.1"/>
    <property type="molecule type" value="Genomic_DNA"/>
</dbReference>
<accession>A0A2I0IW15</accession>
<proteinExistence type="predicted"/>
<feature type="non-terminal residue" evidence="1">
    <location>
        <position position="1"/>
    </location>
</feature>
<name>A0A2I0IW15_PUNGR</name>
<evidence type="ECO:0000313" key="2">
    <source>
        <dbReference type="Proteomes" id="UP000233551"/>
    </source>
</evidence>